<dbReference type="InterPro" id="IPR007131">
    <property type="entry name" value="SHD1"/>
</dbReference>
<evidence type="ECO:0000313" key="5">
    <source>
        <dbReference type="Proteomes" id="UP000237819"/>
    </source>
</evidence>
<feature type="domain" description="SLA1 homology" evidence="3">
    <location>
        <begin position="35"/>
        <end position="90"/>
    </location>
</feature>
<feature type="region of interest" description="Disordered" evidence="1">
    <location>
        <begin position="96"/>
        <end position="130"/>
    </location>
</feature>
<feature type="signal peptide" evidence="2">
    <location>
        <begin position="1"/>
        <end position="34"/>
    </location>
</feature>
<accession>A0A2S8GGN4</accession>
<dbReference type="Proteomes" id="UP000237819">
    <property type="component" value="Unassembled WGS sequence"/>
</dbReference>
<name>A0A2S8GGN4_9BACT</name>
<dbReference type="AlphaFoldDB" id="A0A2S8GGN4"/>
<proteinExistence type="predicted"/>
<dbReference type="SUPFAM" id="SSF50969">
    <property type="entry name" value="YVTN repeat-like/Quinoprotein amine dehydrogenase"/>
    <property type="match status" value="1"/>
</dbReference>
<sequence>MYAYCHPARRIRCAIRQLLLAAAAVFLCGSFVLADEARTWTDSTGKFTIVGKIASNDGKTVKIEKSDGKTVSIPIDKLSKTDQQYLASMSDANPFEEVEESPFQPEEPAMNNDAAAPAPAAGGAANGGQPREIRINYNGIRNVDFEPQNDDFGIEVTPLPEVKLRTKPFSVPPNFGFWDKLEGMKVSANGRVLLGFETEVKNAAGHIPIPVGANDKDTRVIHFTLADAVAGKVLSEAHFIGEGFRLLALHDDGVRFAVRSEKFGFGNAKTLEIWAFNGPKSIVRGFRLEPFGDADWDPRKDIQWAEFVGDRLLVGRDDRMMAINIADGRPQYQLPVGGKPAITPDKKHVVFWQEKHLAILDVATGKIICAMPFDCGRCPAMGIDPTGKHLVCLANNELTKFNLQNGEIETQFTIEMSMNQNGGIIVLDDRYILSPNGELCDMQNQVKAWNFSGAARIKNIGNTAIFYKSEGDKGNGAIMSQELPGAALSKHLDEVMSKPGFFCVEPGVKVRLDVDAITDQQKKQEILAALFKKLEANGNVVDPNGEVILKASVESKGPKEVNFWGGGKVTFQEYVSRLEFIYQGKTAWARSGTNIPGVLQYDRNEGLNAAAAKHNHPSYYIFENAVLPRKVVKPSDKSELGATRVTVTGLK</sequence>
<dbReference type="GO" id="GO:0030674">
    <property type="term" value="F:protein-macromolecule adaptor activity"/>
    <property type="evidence" value="ECO:0007669"/>
    <property type="project" value="InterPro"/>
</dbReference>
<dbReference type="GO" id="GO:0008092">
    <property type="term" value="F:cytoskeletal protein binding"/>
    <property type="evidence" value="ECO:0007669"/>
    <property type="project" value="InterPro"/>
</dbReference>
<dbReference type="RefSeq" id="WP_105337892.1">
    <property type="nucleotide sequence ID" value="NZ_PUHZ01000023.1"/>
</dbReference>
<dbReference type="Pfam" id="PF03983">
    <property type="entry name" value="SHD1"/>
    <property type="match status" value="1"/>
</dbReference>
<dbReference type="Gene3D" id="2.130.10.10">
    <property type="entry name" value="YVTN repeat-like/Quinoprotein amine dehydrogenase"/>
    <property type="match status" value="1"/>
</dbReference>
<dbReference type="EMBL" id="PUHZ01000023">
    <property type="protein sequence ID" value="PQO43607.1"/>
    <property type="molecule type" value="Genomic_DNA"/>
</dbReference>
<evidence type="ECO:0000256" key="2">
    <source>
        <dbReference type="SAM" id="SignalP"/>
    </source>
</evidence>
<keyword evidence="2" id="KW-0732">Signal</keyword>
<dbReference type="GO" id="GO:0043130">
    <property type="term" value="F:ubiquitin binding"/>
    <property type="evidence" value="ECO:0007669"/>
    <property type="project" value="InterPro"/>
</dbReference>
<comment type="caution">
    <text evidence="4">The sequence shown here is derived from an EMBL/GenBank/DDBJ whole genome shotgun (WGS) entry which is preliminary data.</text>
</comment>
<evidence type="ECO:0000313" key="4">
    <source>
        <dbReference type="EMBL" id="PQO43607.1"/>
    </source>
</evidence>
<reference evidence="4 5" key="1">
    <citation type="submission" date="2018-02" db="EMBL/GenBank/DDBJ databases">
        <title>Comparative genomes isolates from brazilian mangrove.</title>
        <authorList>
            <person name="Araujo J.E."/>
            <person name="Taketani R.G."/>
            <person name="Silva M.C.P."/>
            <person name="Loureco M.V."/>
            <person name="Andreote F.D."/>
        </authorList>
    </citation>
    <scope>NUCLEOTIDE SEQUENCE [LARGE SCALE GENOMIC DNA]</scope>
    <source>
        <strain evidence="4 5">Nap-Phe MGV</strain>
    </source>
</reference>
<dbReference type="OrthoDB" id="291762at2"/>
<evidence type="ECO:0000256" key="1">
    <source>
        <dbReference type="SAM" id="MobiDB-lite"/>
    </source>
</evidence>
<dbReference type="Gene3D" id="2.30.30.700">
    <property type="entry name" value="SLA1 homology domain 1"/>
    <property type="match status" value="1"/>
</dbReference>
<feature type="compositionally biased region" description="Low complexity" evidence="1">
    <location>
        <begin position="101"/>
        <end position="123"/>
    </location>
</feature>
<dbReference type="GO" id="GO:0042802">
    <property type="term" value="F:identical protein binding"/>
    <property type="evidence" value="ECO:0007669"/>
    <property type="project" value="InterPro"/>
</dbReference>
<feature type="chain" id="PRO_5015689943" description="SLA1 homology domain-containing protein" evidence="2">
    <location>
        <begin position="35"/>
        <end position="651"/>
    </location>
</feature>
<protein>
    <recommendedName>
        <fullName evidence="3">SLA1 homology domain-containing protein</fullName>
    </recommendedName>
</protein>
<dbReference type="InterPro" id="IPR015943">
    <property type="entry name" value="WD40/YVTN_repeat-like_dom_sf"/>
</dbReference>
<gene>
    <name evidence="4" type="ORF">C5Y93_23445</name>
</gene>
<dbReference type="InterPro" id="IPR011044">
    <property type="entry name" value="Quino_amine_DH_bsu"/>
</dbReference>
<organism evidence="4 5">
    <name type="scientific">Blastopirellula marina</name>
    <dbReference type="NCBI Taxonomy" id="124"/>
    <lineage>
        <taxon>Bacteria</taxon>
        <taxon>Pseudomonadati</taxon>
        <taxon>Planctomycetota</taxon>
        <taxon>Planctomycetia</taxon>
        <taxon>Pirellulales</taxon>
        <taxon>Pirellulaceae</taxon>
        <taxon>Blastopirellula</taxon>
    </lineage>
</organism>
<evidence type="ECO:0000259" key="3">
    <source>
        <dbReference type="Pfam" id="PF03983"/>
    </source>
</evidence>